<dbReference type="PROSITE" id="PS51464">
    <property type="entry name" value="SIS"/>
    <property type="match status" value="2"/>
</dbReference>
<evidence type="ECO:0000256" key="1">
    <source>
        <dbReference type="ARBA" id="ARBA00022576"/>
    </source>
</evidence>
<dbReference type="InterPro" id="IPR001347">
    <property type="entry name" value="SIS_dom"/>
</dbReference>
<gene>
    <name evidence="4" type="ORF">NEE01_21290</name>
</gene>
<accession>A0AA42CW21</accession>
<dbReference type="PANTHER" id="PTHR10937:SF8">
    <property type="entry name" value="AMINOTRANSFERASE-RELATED"/>
    <property type="match status" value="1"/>
</dbReference>
<reference evidence="4" key="1">
    <citation type="submission" date="2022-06" db="EMBL/GenBank/DDBJ databases">
        <title>Sphingomonas sp. nov. isolated from rhizosphere soil of tomato.</title>
        <authorList>
            <person name="Dong H."/>
            <person name="Gao R."/>
        </authorList>
    </citation>
    <scope>NUCLEOTIDE SEQUENCE</scope>
    <source>
        <strain evidence="4">MMSM24</strain>
    </source>
</reference>
<dbReference type="SUPFAM" id="SSF53697">
    <property type="entry name" value="SIS domain"/>
    <property type="match status" value="1"/>
</dbReference>
<dbReference type="GO" id="GO:1901135">
    <property type="term" value="P:carbohydrate derivative metabolic process"/>
    <property type="evidence" value="ECO:0007669"/>
    <property type="project" value="InterPro"/>
</dbReference>
<dbReference type="RefSeq" id="WP_265271301.1">
    <property type="nucleotide sequence ID" value="NZ_JANFAV010000021.1"/>
</dbReference>
<dbReference type="Gene3D" id="3.40.50.10490">
    <property type="entry name" value="Glucose-6-phosphate isomerase like protein, domain 1"/>
    <property type="match status" value="2"/>
</dbReference>
<name>A0AA42CW21_9SPHN</name>
<organism evidence="4 5">
    <name type="scientific">Sphingomonas lycopersici</name>
    <dbReference type="NCBI Taxonomy" id="2951807"/>
    <lineage>
        <taxon>Bacteria</taxon>
        <taxon>Pseudomonadati</taxon>
        <taxon>Pseudomonadota</taxon>
        <taxon>Alphaproteobacteria</taxon>
        <taxon>Sphingomonadales</taxon>
        <taxon>Sphingomonadaceae</taxon>
        <taxon>Sphingomonas</taxon>
    </lineage>
</organism>
<dbReference type="GO" id="GO:0097367">
    <property type="term" value="F:carbohydrate derivative binding"/>
    <property type="evidence" value="ECO:0007669"/>
    <property type="project" value="InterPro"/>
</dbReference>
<dbReference type="GO" id="GO:0008483">
    <property type="term" value="F:transaminase activity"/>
    <property type="evidence" value="ECO:0007669"/>
    <property type="project" value="UniProtKB-KW"/>
</dbReference>
<keyword evidence="5" id="KW-1185">Reference proteome</keyword>
<dbReference type="Proteomes" id="UP001165565">
    <property type="component" value="Unassembled WGS sequence"/>
</dbReference>
<dbReference type="CDD" id="cd05009">
    <property type="entry name" value="SIS_GlmS_GlmD_2"/>
    <property type="match status" value="1"/>
</dbReference>
<keyword evidence="1" id="KW-0032">Aminotransferase</keyword>
<comment type="caution">
    <text evidence="4">The sequence shown here is derived from an EMBL/GenBank/DDBJ whole genome shotgun (WGS) entry which is preliminary data.</text>
</comment>
<dbReference type="InterPro" id="IPR035466">
    <property type="entry name" value="GlmS/AgaS_SIS"/>
</dbReference>
<dbReference type="EMBL" id="JANFAV010000021">
    <property type="protein sequence ID" value="MCW6537321.1"/>
    <property type="molecule type" value="Genomic_DNA"/>
</dbReference>
<keyword evidence="1" id="KW-0808">Transferase</keyword>
<feature type="domain" description="SIS" evidence="3">
    <location>
        <begin position="198"/>
        <end position="333"/>
    </location>
</feature>
<dbReference type="PANTHER" id="PTHR10937">
    <property type="entry name" value="GLUCOSAMINE--FRUCTOSE-6-PHOSPHATE AMINOTRANSFERASE, ISOMERIZING"/>
    <property type="match status" value="1"/>
</dbReference>
<dbReference type="InterPro" id="IPR035490">
    <property type="entry name" value="GlmS/FrlB_SIS"/>
</dbReference>
<proteinExistence type="predicted"/>
<keyword evidence="2" id="KW-0677">Repeat</keyword>
<protein>
    <submittedName>
        <fullName evidence="4">SIS domain-containing protein</fullName>
    </submittedName>
</protein>
<feature type="domain" description="SIS" evidence="3">
    <location>
        <begin position="34"/>
        <end position="176"/>
    </location>
</feature>
<dbReference type="CDD" id="cd05008">
    <property type="entry name" value="SIS_GlmS_GlmD_1"/>
    <property type="match status" value="1"/>
</dbReference>
<dbReference type="InterPro" id="IPR046348">
    <property type="entry name" value="SIS_dom_sf"/>
</dbReference>
<dbReference type="Pfam" id="PF01380">
    <property type="entry name" value="SIS"/>
    <property type="match status" value="2"/>
</dbReference>
<sequence length="343" mass="35611">MTSPESTRMFAEAREAADVVAQQIARNAAGAATLGAALRAAPPRGVLTCARGSSDHAATFAKYLIETRLELLTTSAAPSVTSVYRATPETADTLAIGISQSGRSPDILATMTAARDAGARTVALVNDITSPLAALADTTLPLDAGPELSVAATKSYIASLAALIQLVAEWADDPELRAALDGAPALLRAAWDSDWSPLVERLADARGLYVIGRGLGFGVAQEAALKFKETCGLHAEAFSAAEVRHGPMALVGPGFPLLVFRQSDETGDGVDELVREVVARGGEVLVAGSAVPGAIHLPHPAAAPAIEPMLQIQAFYRAANALSLRRGFDPDRPPHLAKVTETL</sequence>
<evidence type="ECO:0000256" key="2">
    <source>
        <dbReference type="ARBA" id="ARBA00022737"/>
    </source>
</evidence>
<dbReference type="AlphaFoldDB" id="A0AA42CW21"/>
<evidence type="ECO:0000313" key="4">
    <source>
        <dbReference type="EMBL" id="MCW6537321.1"/>
    </source>
</evidence>
<evidence type="ECO:0000313" key="5">
    <source>
        <dbReference type="Proteomes" id="UP001165565"/>
    </source>
</evidence>
<evidence type="ECO:0000259" key="3">
    <source>
        <dbReference type="PROSITE" id="PS51464"/>
    </source>
</evidence>